<dbReference type="AlphaFoldDB" id="A0A1Y5E168"/>
<evidence type="ECO:0000313" key="3">
    <source>
        <dbReference type="Proteomes" id="UP000243053"/>
    </source>
</evidence>
<name>A0A1Y5E168_COLPS</name>
<sequence>MKHCIKKTNLLIVLFATTLLSTVATAAVPKSALVKAEPINQTQLTTAAHDSLKVSLAPTKIIFSQQSKDSAFAKQKQTANKNKSVTLTTASLIAE</sequence>
<feature type="chain" id="PRO_5012960906" evidence="1">
    <location>
        <begin position="27"/>
        <end position="95"/>
    </location>
</feature>
<protein>
    <submittedName>
        <fullName evidence="2">Uncharacterized protein</fullName>
    </submittedName>
</protein>
<dbReference type="Proteomes" id="UP000243053">
    <property type="component" value="Unassembled WGS sequence"/>
</dbReference>
<proteinExistence type="predicted"/>
<dbReference type="EMBL" id="MAAF01000100">
    <property type="protein sequence ID" value="OUR76531.1"/>
    <property type="molecule type" value="Genomic_DNA"/>
</dbReference>
<keyword evidence="1" id="KW-0732">Signal</keyword>
<gene>
    <name evidence="2" type="ORF">A9Q75_16355</name>
</gene>
<comment type="caution">
    <text evidence="2">The sequence shown here is derived from an EMBL/GenBank/DDBJ whole genome shotgun (WGS) entry which is preliminary data.</text>
</comment>
<evidence type="ECO:0000256" key="1">
    <source>
        <dbReference type="SAM" id="SignalP"/>
    </source>
</evidence>
<evidence type="ECO:0000313" key="2">
    <source>
        <dbReference type="EMBL" id="OUR76531.1"/>
    </source>
</evidence>
<organism evidence="2 3">
    <name type="scientific">Colwellia psychrerythraea</name>
    <name type="common">Vibrio psychroerythus</name>
    <dbReference type="NCBI Taxonomy" id="28229"/>
    <lineage>
        <taxon>Bacteria</taxon>
        <taxon>Pseudomonadati</taxon>
        <taxon>Pseudomonadota</taxon>
        <taxon>Gammaproteobacteria</taxon>
        <taxon>Alteromonadales</taxon>
        <taxon>Colwelliaceae</taxon>
        <taxon>Colwellia</taxon>
    </lineage>
</organism>
<reference evidence="3" key="1">
    <citation type="journal article" date="2017" name="Proc. Natl. Acad. Sci. U.S.A.">
        <title>Simulation of Deepwater Horizon oil plume reveals substrate specialization within a complex community of hydrocarbon degraders.</title>
        <authorList>
            <person name="Hu P."/>
            <person name="Dubinsky E.A."/>
            <person name="Probst A.J."/>
            <person name="Wang J."/>
            <person name="Sieber C.M.K."/>
            <person name="Tom L.M."/>
            <person name="Gardinali P."/>
            <person name="Banfield J.F."/>
            <person name="Atlas R.M."/>
            <person name="Andersen G.L."/>
        </authorList>
    </citation>
    <scope>NUCLEOTIDE SEQUENCE [LARGE SCALE GENOMIC DNA]</scope>
</reference>
<feature type="signal peptide" evidence="1">
    <location>
        <begin position="1"/>
        <end position="26"/>
    </location>
</feature>
<accession>A0A1Y5E168</accession>